<dbReference type="RefSeq" id="XP_067487546.1">
    <property type="nucleotide sequence ID" value="XM_067639793.1"/>
</dbReference>
<evidence type="ECO:0000313" key="2">
    <source>
        <dbReference type="Proteomes" id="UP000283090"/>
    </source>
</evidence>
<dbReference type="VEuPathDB" id="FungiDB:DFL_009846"/>
<gene>
    <name evidence="1" type="ORF">DFL_009846</name>
</gene>
<keyword evidence="2" id="KW-1185">Reference proteome</keyword>
<comment type="caution">
    <text evidence="1">The sequence shown here is derived from an EMBL/GenBank/DDBJ whole genome shotgun (WGS) entry which is preliminary data.</text>
</comment>
<proteinExistence type="predicted"/>
<dbReference type="EMBL" id="SAEB01000012">
    <property type="protein sequence ID" value="RVD82002.1"/>
    <property type="molecule type" value="Genomic_DNA"/>
</dbReference>
<dbReference type="Proteomes" id="UP000283090">
    <property type="component" value="Unassembled WGS sequence"/>
</dbReference>
<dbReference type="OrthoDB" id="5413269at2759"/>
<dbReference type="AlphaFoldDB" id="A0A436ZT25"/>
<dbReference type="GeneID" id="93592157"/>
<accession>A0A436ZT25</accession>
<organism evidence="1 2">
    <name type="scientific">Arthrobotrys flagrans</name>
    <name type="common">Nematode-trapping fungus</name>
    <name type="synonym">Trichothecium flagrans</name>
    <dbReference type="NCBI Taxonomy" id="97331"/>
    <lineage>
        <taxon>Eukaryota</taxon>
        <taxon>Fungi</taxon>
        <taxon>Dikarya</taxon>
        <taxon>Ascomycota</taxon>
        <taxon>Pezizomycotina</taxon>
        <taxon>Orbiliomycetes</taxon>
        <taxon>Orbiliales</taxon>
        <taxon>Orbiliaceae</taxon>
        <taxon>Arthrobotrys</taxon>
    </lineage>
</organism>
<protein>
    <submittedName>
        <fullName evidence="1">Uncharacterized protein</fullName>
    </submittedName>
</protein>
<dbReference type="STRING" id="97331.A0A436ZT25"/>
<name>A0A436ZT25_ARTFL</name>
<sequence length="224" mass="24781">MSVYTIVINNRSPKDRSFNIYTEPPNADKSPSTRYGNIFRRSSMTAAKTGQTTFKIQKRPFAIVSTTEGSLEYGNSVYTSQMEEVNLGSPTQKATVLHVEYKNRSAKITGKREAEKLNDPPGGFVISTGSFEPPTNNFRIGLGADCHGENIPLSVFIPRPNNIYNIFPVKKFYVVVDGDLLPGQTISVEPSSTKVQILDFGTAETDTFVLDYTESGEFKIKTNS</sequence>
<reference evidence="1 2" key="1">
    <citation type="submission" date="2019-01" db="EMBL/GenBank/DDBJ databases">
        <title>Intercellular communication is required for trap formation in the nematode-trapping fungus Duddingtonia flagrans.</title>
        <authorList>
            <person name="Youssar L."/>
            <person name="Wernet V."/>
            <person name="Hensel N."/>
            <person name="Hildebrandt H.-G."/>
            <person name="Fischer R."/>
        </authorList>
    </citation>
    <scope>NUCLEOTIDE SEQUENCE [LARGE SCALE GENOMIC DNA]</scope>
    <source>
        <strain evidence="1 2">CBS H-5679</strain>
    </source>
</reference>
<evidence type="ECO:0000313" key="1">
    <source>
        <dbReference type="EMBL" id="RVD82002.1"/>
    </source>
</evidence>